<evidence type="ECO:0000313" key="2">
    <source>
        <dbReference type="Proteomes" id="UP000199440"/>
    </source>
</evidence>
<dbReference type="EMBL" id="FNGV01000010">
    <property type="protein sequence ID" value="SDM53576.1"/>
    <property type="molecule type" value="Genomic_DNA"/>
</dbReference>
<gene>
    <name evidence="1" type="ORF">SAMN04488514_11068</name>
</gene>
<dbReference type="RefSeq" id="WP_089892515.1">
    <property type="nucleotide sequence ID" value="NZ_FNGV01000010.1"/>
</dbReference>
<dbReference type="STRING" id="192904.SAMN04488514_11068"/>
<sequence>MSLDSNPLLKKSYDFALKIVLRYKAIIAEKKEFTLFKQLLKSGTSIGANLAEANGAISKADFSAKISIAYKESLETKYWLNLLRDSDYINVANATSFIHKADELSKIMFSILKTTRIND</sequence>
<reference evidence="1 2" key="1">
    <citation type="submission" date="2016-10" db="EMBL/GenBank/DDBJ databases">
        <authorList>
            <person name="de Groot N.N."/>
        </authorList>
    </citation>
    <scope>NUCLEOTIDE SEQUENCE [LARGE SCALE GENOMIC DNA]</scope>
    <source>
        <strain evidence="1 2">DSM 19886</strain>
    </source>
</reference>
<evidence type="ECO:0000313" key="1">
    <source>
        <dbReference type="EMBL" id="SDM53576.1"/>
    </source>
</evidence>
<dbReference type="Gene3D" id="1.20.1440.60">
    <property type="entry name" value="23S rRNA-intervening sequence"/>
    <property type="match status" value="1"/>
</dbReference>
<dbReference type="InterPro" id="IPR036583">
    <property type="entry name" value="23S_rRNA_IVS_sf"/>
</dbReference>
<dbReference type="SUPFAM" id="SSF158446">
    <property type="entry name" value="IVS-encoded protein-like"/>
    <property type="match status" value="1"/>
</dbReference>
<dbReference type="OrthoDB" id="285993at2"/>
<dbReference type="Pfam" id="PF05635">
    <property type="entry name" value="23S_rRNA_IVP"/>
    <property type="match status" value="1"/>
</dbReference>
<name>A0A1G9U0V7_9FLAO</name>
<accession>A0A1G9U0V7</accession>
<dbReference type="PIRSF" id="PIRSF035652">
    <property type="entry name" value="CHP02436"/>
    <property type="match status" value="1"/>
</dbReference>
<dbReference type="AlphaFoldDB" id="A0A1G9U0V7"/>
<dbReference type="Proteomes" id="UP000199440">
    <property type="component" value="Unassembled WGS sequence"/>
</dbReference>
<organism evidence="1 2">
    <name type="scientific">Kriegella aquimaris</name>
    <dbReference type="NCBI Taxonomy" id="192904"/>
    <lineage>
        <taxon>Bacteria</taxon>
        <taxon>Pseudomonadati</taxon>
        <taxon>Bacteroidota</taxon>
        <taxon>Flavobacteriia</taxon>
        <taxon>Flavobacteriales</taxon>
        <taxon>Flavobacteriaceae</taxon>
        <taxon>Kriegella</taxon>
    </lineage>
</organism>
<dbReference type="NCBIfam" id="TIGR02436">
    <property type="entry name" value="four helix bundle protein"/>
    <property type="match status" value="1"/>
</dbReference>
<keyword evidence="2" id="KW-1185">Reference proteome</keyword>
<dbReference type="PANTHER" id="PTHR38471:SF2">
    <property type="entry name" value="FOUR HELIX BUNDLE PROTEIN"/>
    <property type="match status" value="1"/>
</dbReference>
<dbReference type="PANTHER" id="PTHR38471">
    <property type="entry name" value="FOUR HELIX BUNDLE PROTEIN"/>
    <property type="match status" value="1"/>
</dbReference>
<dbReference type="InterPro" id="IPR012657">
    <property type="entry name" value="23S_rRNA-intervening_sequence"/>
</dbReference>
<proteinExistence type="predicted"/>
<protein>
    <submittedName>
        <fullName evidence="1">Four helix bundle protein</fullName>
    </submittedName>
</protein>